<dbReference type="PROSITE" id="PS50893">
    <property type="entry name" value="ABC_TRANSPORTER_2"/>
    <property type="match status" value="1"/>
</dbReference>
<reference evidence="5 6" key="1">
    <citation type="submission" date="2015-02" db="EMBL/GenBank/DDBJ databases">
        <title>Draft genome sequences of ten Microbacterium spp. with emphasis on heavy metal contaminated environments.</title>
        <authorList>
            <person name="Corretto E."/>
        </authorList>
    </citation>
    <scope>NUCLEOTIDE SEQUENCE [LARGE SCALE GENOMIC DNA]</scope>
    <source>
        <strain evidence="5 6">DSM 12510</strain>
    </source>
</reference>
<keyword evidence="1" id="KW-0813">Transport</keyword>
<dbReference type="SMART" id="SM00382">
    <property type="entry name" value="AAA"/>
    <property type="match status" value="1"/>
</dbReference>
<evidence type="ECO:0000256" key="1">
    <source>
        <dbReference type="ARBA" id="ARBA00022448"/>
    </source>
</evidence>
<proteinExistence type="predicted"/>
<dbReference type="EC" id="3.6.3.-" evidence="5"/>
<dbReference type="InterPro" id="IPR017871">
    <property type="entry name" value="ABC_transporter-like_CS"/>
</dbReference>
<keyword evidence="6" id="KW-1185">Reference proteome</keyword>
<evidence type="ECO:0000313" key="6">
    <source>
        <dbReference type="Proteomes" id="UP000033956"/>
    </source>
</evidence>
<dbReference type="SUPFAM" id="SSF52540">
    <property type="entry name" value="P-loop containing nucleoside triphosphate hydrolases"/>
    <property type="match status" value="1"/>
</dbReference>
<dbReference type="PATRIC" id="fig|92835.4.peg.2878"/>
<feature type="domain" description="ABC transporter" evidence="4">
    <location>
        <begin position="13"/>
        <end position="244"/>
    </location>
</feature>
<dbReference type="InterPro" id="IPR027417">
    <property type="entry name" value="P-loop_NTPase"/>
</dbReference>
<dbReference type="CDD" id="cd03293">
    <property type="entry name" value="ABC_NrtD_SsuB_transporters"/>
    <property type="match status" value="1"/>
</dbReference>
<evidence type="ECO:0000259" key="4">
    <source>
        <dbReference type="PROSITE" id="PS50893"/>
    </source>
</evidence>
<dbReference type="InterPro" id="IPR003593">
    <property type="entry name" value="AAA+_ATPase"/>
</dbReference>
<protein>
    <submittedName>
        <fullName evidence="5">Bicarbonate transport ATP-binding protein CmpC</fullName>
        <ecNumber evidence="5">3.6.3.-</ecNumber>
    </submittedName>
</protein>
<accession>A0A0M2GXD0</accession>
<keyword evidence="2" id="KW-0547">Nucleotide-binding</keyword>
<sequence>MSIDTPAHTSAAVDIVDLGKRYGPEWAGVQAVADVDLHIDSGEFVAVVGASGCGKSTVLRILAGFEEATSGSIALGGAPITGPGPERGVVFQDYGLFPWLTVRENVAYGPRRRRVPRARVAELVDRYIEAVGLTRFAGKYPGQLSGGMQQRVAIARVLANEPKVLLMDEPFGALDALTRSDLQAELKRIHRETRTTVLFITHSIEEAVFLADRVVVMTGGAAHGVPGHINRIVDIDLPDQRDITSPAFNEYKREISDLVHAVVEPV</sequence>
<evidence type="ECO:0000256" key="3">
    <source>
        <dbReference type="ARBA" id="ARBA00022840"/>
    </source>
</evidence>
<evidence type="ECO:0000256" key="2">
    <source>
        <dbReference type="ARBA" id="ARBA00022741"/>
    </source>
</evidence>
<evidence type="ECO:0000313" key="5">
    <source>
        <dbReference type="EMBL" id="KJL38568.1"/>
    </source>
</evidence>
<dbReference type="RefSeq" id="WP_045276720.1">
    <property type="nucleotide sequence ID" value="NZ_BAAAUP010000003.1"/>
</dbReference>
<dbReference type="AlphaFoldDB" id="A0A0M2GXD0"/>
<dbReference type="InterPro" id="IPR003439">
    <property type="entry name" value="ABC_transporter-like_ATP-bd"/>
</dbReference>
<organism evidence="5 6">
    <name type="scientific">Microbacterium terrae</name>
    <dbReference type="NCBI Taxonomy" id="69369"/>
    <lineage>
        <taxon>Bacteria</taxon>
        <taxon>Bacillati</taxon>
        <taxon>Actinomycetota</taxon>
        <taxon>Actinomycetes</taxon>
        <taxon>Micrococcales</taxon>
        <taxon>Microbacteriaceae</taxon>
        <taxon>Microbacterium</taxon>
    </lineage>
</organism>
<dbReference type="GO" id="GO:0016887">
    <property type="term" value="F:ATP hydrolysis activity"/>
    <property type="evidence" value="ECO:0007669"/>
    <property type="project" value="InterPro"/>
</dbReference>
<keyword evidence="3 5" id="KW-0067">ATP-binding</keyword>
<dbReference type="PROSITE" id="PS00211">
    <property type="entry name" value="ABC_TRANSPORTER_1"/>
    <property type="match status" value="1"/>
</dbReference>
<dbReference type="GO" id="GO:0005524">
    <property type="term" value="F:ATP binding"/>
    <property type="evidence" value="ECO:0007669"/>
    <property type="project" value="UniProtKB-KW"/>
</dbReference>
<dbReference type="OrthoDB" id="8773773at2"/>
<dbReference type="STRING" id="92835.RS81_02842"/>
<dbReference type="PANTHER" id="PTHR42788:SF13">
    <property type="entry name" value="ALIPHATIC SULFONATES IMPORT ATP-BINDING PROTEIN SSUB"/>
    <property type="match status" value="1"/>
</dbReference>
<dbReference type="Proteomes" id="UP000033956">
    <property type="component" value="Unassembled WGS sequence"/>
</dbReference>
<keyword evidence="5" id="KW-0378">Hydrolase</keyword>
<name>A0A0M2GXD0_9MICO</name>
<dbReference type="Gene3D" id="3.40.50.300">
    <property type="entry name" value="P-loop containing nucleotide triphosphate hydrolases"/>
    <property type="match status" value="1"/>
</dbReference>
<gene>
    <name evidence="5" type="primary">cmpC_2</name>
    <name evidence="5" type="ORF">RS81_02842</name>
</gene>
<comment type="caution">
    <text evidence="5">The sequence shown here is derived from an EMBL/GenBank/DDBJ whole genome shotgun (WGS) entry which is preliminary data.</text>
</comment>
<dbReference type="EMBL" id="JYIZ01000055">
    <property type="protein sequence ID" value="KJL38568.1"/>
    <property type="molecule type" value="Genomic_DNA"/>
</dbReference>
<dbReference type="InterPro" id="IPR050166">
    <property type="entry name" value="ABC_transporter_ATP-bind"/>
</dbReference>
<dbReference type="Pfam" id="PF00005">
    <property type="entry name" value="ABC_tran"/>
    <property type="match status" value="1"/>
</dbReference>
<dbReference type="PANTHER" id="PTHR42788">
    <property type="entry name" value="TAURINE IMPORT ATP-BINDING PROTEIN-RELATED"/>
    <property type="match status" value="1"/>
</dbReference>